<gene>
    <name evidence="1" type="ORF">THIAE_04270</name>
</gene>
<name>W0DUI3_9GAMM</name>
<dbReference type="KEGG" id="tao:THIAE_04270"/>
<organism evidence="1 2">
    <name type="scientific">Thiomicrospira aerophila AL3</name>
    <dbReference type="NCBI Taxonomy" id="717772"/>
    <lineage>
        <taxon>Bacteria</taxon>
        <taxon>Pseudomonadati</taxon>
        <taxon>Pseudomonadota</taxon>
        <taxon>Gammaproteobacteria</taxon>
        <taxon>Thiotrichales</taxon>
        <taxon>Piscirickettsiaceae</taxon>
        <taxon>Thiomicrospira</taxon>
    </lineage>
</organism>
<sequence>MSANHRLEADNPAQESQLVTLVDALEQGGLSQPQQI</sequence>
<protein>
    <submittedName>
        <fullName evidence="1">Uncharacterized protein</fullName>
    </submittedName>
</protein>
<accession>W0DUI3</accession>
<dbReference type="HOGENOM" id="CLU_3359050_0_0_6"/>
<dbReference type="Proteomes" id="UP000005380">
    <property type="component" value="Chromosome"/>
</dbReference>
<dbReference type="AlphaFoldDB" id="W0DUI3"/>
<evidence type="ECO:0000313" key="1">
    <source>
        <dbReference type="EMBL" id="AHF02225.1"/>
    </source>
</evidence>
<dbReference type="STRING" id="717772.THIAE_04270"/>
<dbReference type="InParanoid" id="W0DUI3"/>
<evidence type="ECO:0000313" key="2">
    <source>
        <dbReference type="Proteomes" id="UP000005380"/>
    </source>
</evidence>
<proteinExistence type="predicted"/>
<dbReference type="EMBL" id="CP007030">
    <property type="protein sequence ID" value="AHF02225.1"/>
    <property type="molecule type" value="Genomic_DNA"/>
</dbReference>
<reference evidence="1 2" key="1">
    <citation type="submission" date="2013-12" db="EMBL/GenBank/DDBJ databases">
        <authorList>
            <consortium name="DOE Joint Genome Institute"/>
            <person name="Kappler U."/>
            <person name="Huntemann M."/>
            <person name="Han J."/>
            <person name="Chen A."/>
            <person name="Kyrpides N."/>
            <person name="Mavromatis K."/>
            <person name="Markowitz V."/>
            <person name="Palaniappan K."/>
            <person name="Ivanova N."/>
            <person name="Schaumberg A."/>
            <person name="Pati A."/>
            <person name="Liolios K."/>
            <person name="Nordberg H.P."/>
            <person name="Cantor M.N."/>
            <person name="Hua S.X."/>
            <person name="Woyke T."/>
        </authorList>
    </citation>
    <scope>NUCLEOTIDE SEQUENCE [LARGE SCALE GENOMIC DNA]</scope>
    <source>
        <strain evidence="2">AL2</strain>
    </source>
</reference>
<keyword evidence="2" id="KW-1185">Reference proteome</keyword>